<proteinExistence type="predicted"/>
<keyword evidence="1" id="KW-1133">Transmembrane helix</keyword>
<accession>A0A5B6WS66</accession>
<keyword evidence="3" id="KW-1185">Reference proteome</keyword>
<comment type="caution">
    <text evidence="2">The sequence shown here is derived from an EMBL/GenBank/DDBJ whole genome shotgun (WGS) entry which is preliminary data.</text>
</comment>
<gene>
    <name evidence="2" type="ORF">EPI10_005850</name>
</gene>
<reference evidence="3" key="1">
    <citation type="journal article" date="2019" name="Plant Biotechnol. J.">
        <title>Genome sequencing of the Australian wild diploid species Gossypium australe highlights disease resistance and delayed gland morphogenesis.</title>
        <authorList>
            <person name="Cai Y."/>
            <person name="Cai X."/>
            <person name="Wang Q."/>
            <person name="Wang P."/>
            <person name="Zhang Y."/>
            <person name="Cai C."/>
            <person name="Xu Y."/>
            <person name="Wang K."/>
            <person name="Zhou Z."/>
            <person name="Wang C."/>
            <person name="Geng S."/>
            <person name="Li B."/>
            <person name="Dong Q."/>
            <person name="Hou Y."/>
            <person name="Wang H."/>
            <person name="Ai P."/>
            <person name="Liu Z."/>
            <person name="Yi F."/>
            <person name="Sun M."/>
            <person name="An G."/>
            <person name="Cheng J."/>
            <person name="Zhang Y."/>
            <person name="Shi Q."/>
            <person name="Xie Y."/>
            <person name="Shi X."/>
            <person name="Chang Y."/>
            <person name="Huang F."/>
            <person name="Chen Y."/>
            <person name="Hong S."/>
            <person name="Mi L."/>
            <person name="Sun Q."/>
            <person name="Zhang L."/>
            <person name="Zhou B."/>
            <person name="Peng R."/>
            <person name="Zhang X."/>
            <person name="Liu F."/>
        </authorList>
    </citation>
    <scope>NUCLEOTIDE SEQUENCE [LARGE SCALE GENOMIC DNA]</scope>
    <source>
        <strain evidence="3">cv. PA1801</strain>
    </source>
</reference>
<keyword evidence="1" id="KW-0812">Transmembrane</keyword>
<evidence type="ECO:0000256" key="1">
    <source>
        <dbReference type="SAM" id="Phobius"/>
    </source>
</evidence>
<dbReference type="AlphaFoldDB" id="A0A5B6WS66"/>
<organism evidence="2 3">
    <name type="scientific">Gossypium australe</name>
    <dbReference type="NCBI Taxonomy" id="47621"/>
    <lineage>
        <taxon>Eukaryota</taxon>
        <taxon>Viridiplantae</taxon>
        <taxon>Streptophyta</taxon>
        <taxon>Embryophyta</taxon>
        <taxon>Tracheophyta</taxon>
        <taxon>Spermatophyta</taxon>
        <taxon>Magnoliopsida</taxon>
        <taxon>eudicotyledons</taxon>
        <taxon>Gunneridae</taxon>
        <taxon>Pentapetalae</taxon>
        <taxon>rosids</taxon>
        <taxon>malvids</taxon>
        <taxon>Malvales</taxon>
        <taxon>Malvaceae</taxon>
        <taxon>Malvoideae</taxon>
        <taxon>Gossypium</taxon>
    </lineage>
</organism>
<dbReference type="EMBL" id="SMMG02000002">
    <property type="protein sequence ID" value="KAA3483702.1"/>
    <property type="molecule type" value="Genomic_DNA"/>
</dbReference>
<sequence>MYRSRTEEIGIRSRESESSRIAVSISDKPNPRSLKLLKAQGRRGSSSHYSTCFEIDPIVGGIMALTMACFAYTVMAHGRA</sequence>
<dbReference type="Proteomes" id="UP000325315">
    <property type="component" value="Unassembled WGS sequence"/>
</dbReference>
<name>A0A5B6WS66_9ROSI</name>
<keyword evidence="1" id="KW-0472">Membrane</keyword>
<evidence type="ECO:0000313" key="2">
    <source>
        <dbReference type="EMBL" id="KAA3483702.1"/>
    </source>
</evidence>
<evidence type="ECO:0000313" key="3">
    <source>
        <dbReference type="Proteomes" id="UP000325315"/>
    </source>
</evidence>
<protein>
    <submittedName>
        <fullName evidence="2">Uncharacterized protein</fullName>
    </submittedName>
</protein>
<feature type="transmembrane region" description="Helical" evidence="1">
    <location>
        <begin position="58"/>
        <end position="75"/>
    </location>
</feature>